<dbReference type="PANTHER" id="PTHR43791:SF46">
    <property type="entry name" value="MAJOR FACILITATOR SUPERFAMILY (MFS) PROFILE DOMAIN-CONTAINING PROTEIN-RELATED"/>
    <property type="match status" value="1"/>
</dbReference>
<dbReference type="GO" id="GO:0016020">
    <property type="term" value="C:membrane"/>
    <property type="evidence" value="ECO:0007669"/>
    <property type="project" value="UniProtKB-SubCell"/>
</dbReference>
<feature type="transmembrane region" description="Helical" evidence="6">
    <location>
        <begin position="36"/>
        <end position="54"/>
    </location>
</feature>
<evidence type="ECO:0000313" key="8">
    <source>
        <dbReference type="Proteomes" id="UP000518752"/>
    </source>
</evidence>
<gene>
    <name evidence="7" type="ORF">D9757_009359</name>
</gene>
<comment type="caution">
    <text evidence="7">The sequence shown here is derived from an EMBL/GenBank/DDBJ whole genome shotgun (WGS) entry which is preliminary data.</text>
</comment>
<evidence type="ECO:0000256" key="4">
    <source>
        <dbReference type="ARBA" id="ARBA00022989"/>
    </source>
</evidence>
<evidence type="ECO:0000256" key="3">
    <source>
        <dbReference type="ARBA" id="ARBA00022692"/>
    </source>
</evidence>
<dbReference type="PANTHER" id="PTHR43791">
    <property type="entry name" value="PERMEASE-RELATED"/>
    <property type="match status" value="1"/>
</dbReference>
<feature type="transmembrane region" description="Helical" evidence="6">
    <location>
        <begin position="154"/>
        <end position="179"/>
    </location>
</feature>
<dbReference type="InterPro" id="IPR036259">
    <property type="entry name" value="MFS_trans_sf"/>
</dbReference>
<accession>A0A8H5H6L0</accession>
<keyword evidence="8" id="KW-1185">Reference proteome</keyword>
<dbReference type="InterPro" id="IPR011701">
    <property type="entry name" value="MFS"/>
</dbReference>
<evidence type="ECO:0000313" key="7">
    <source>
        <dbReference type="EMBL" id="KAF5377704.1"/>
    </source>
</evidence>
<dbReference type="SUPFAM" id="SSF103473">
    <property type="entry name" value="MFS general substrate transporter"/>
    <property type="match status" value="1"/>
</dbReference>
<evidence type="ECO:0000256" key="5">
    <source>
        <dbReference type="ARBA" id="ARBA00023136"/>
    </source>
</evidence>
<feature type="transmembrane region" description="Helical" evidence="6">
    <location>
        <begin position="191"/>
        <end position="213"/>
    </location>
</feature>
<keyword evidence="4 6" id="KW-1133">Transmembrane helix</keyword>
<feature type="transmembrane region" description="Helical" evidence="6">
    <location>
        <begin position="323"/>
        <end position="343"/>
    </location>
</feature>
<evidence type="ECO:0000256" key="6">
    <source>
        <dbReference type="SAM" id="Phobius"/>
    </source>
</evidence>
<dbReference type="Gene3D" id="1.20.1250.20">
    <property type="entry name" value="MFS general substrate transporter like domains"/>
    <property type="match status" value="1"/>
</dbReference>
<dbReference type="GO" id="GO:0022857">
    <property type="term" value="F:transmembrane transporter activity"/>
    <property type="evidence" value="ECO:0007669"/>
    <property type="project" value="InterPro"/>
</dbReference>
<keyword evidence="2" id="KW-0813">Transport</keyword>
<dbReference type="OrthoDB" id="2962993at2759"/>
<reference evidence="7 8" key="1">
    <citation type="journal article" date="2020" name="ISME J.">
        <title>Uncovering the hidden diversity of litter-decomposition mechanisms in mushroom-forming fungi.</title>
        <authorList>
            <person name="Floudas D."/>
            <person name="Bentzer J."/>
            <person name="Ahren D."/>
            <person name="Johansson T."/>
            <person name="Persson P."/>
            <person name="Tunlid A."/>
        </authorList>
    </citation>
    <scope>NUCLEOTIDE SEQUENCE [LARGE SCALE GENOMIC DNA]</scope>
    <source>
        <strain evidence="7 8">CBS 406.79</strain>
    </source>
</reference>
<dbReference type="Pfam" id="PF07690">
    <property type="entry name" value="MFS_1"/>
    <property type="match status" value="1"/>
</dbReference>
<name>A0A8H5H6L0_9AGAR</name>
<dbReference type="AlphaFoldDB" id="A0A8H5H6L0"/>
<protein>
    <submittedName>
        <fullName evidence="7">Uncharacterized protein</fullName>
    </submittedName>
</protein>
<dbReference type="Proteomes" id="UP000518752">
    <property type="component" value="Unassembled WGS sequence"/>
</dbReference>
<evidence type="ECO:0000256" key="1">
    <source>
        <dbReference type="ARBA" id="ARBA00004141"/>
    </source>
</evidence>
<dbReference type="EMBL" id="JAACJN010000082">
    <property type="protein sequence ID" value="KAF5377704.1"/>
    <property type="molecule type" value="Genomic_DNA"/>
</dbReference>
<proteinExistence type="predicted"/>
<evidence type="ECO:0000256" key="2">
    <source>
        <dbReference type="ARBA" id="ARBA00022448"/>
    </source>
</evidence>
<sequence length="425" mass="47627">MSRPPPKGSGKLKLLDPEKRPLDEAELQRVLRKLDYHLLPIIVVLFMLASLDRVNIGNAKILGMTEDANLSGLRYNIIAAVYFEYYAEDRPSLAMDTLERNHVGYTRMFLHTHLSLSQSAQSRPYRDSDEPLQYVQEPDNIIFYLSTWYPRRQLALRMGIFVSAGVISGAFSGALAYAIVRMDQVAGLHGWQWIFCLEGIVTILFGLVSVFFIHDVRSIQLDVLLTATNAPPQSIQTASFLTISEKDYLQRAITLESFELASHVDKRFIWQACKDYRIHIQALSYLGIIVPYYSILLFLPTLVKELGYQAIDAQLFTVPPIDLRTPFILLGALVGIVGFIIALEQKSVAMGYVSTFIATSGCFTANVAFVTWYGTAYAGEMKRGQYFVLFFAERLSSDQSNVTAVAIAMINGLGNLGGYDHLDES</sequence>
<keyword evidence="5 6" id="KW-0472">Membrane</keyword>
<keyword evidence="3 6" id="KW-0812">Transmembrane</keyword>
<feature type="transmembrane region" description="Helical" evidence="6">
    <location>
        <begin position="350"/>
        <end position="373"/>
    </location>
</feature>
<feature type="transmembrane region" description="Helical" evidence="6">
    <location>
        <begin position="282"/>
        <end position="303"/>
    </location>
</feature>
<organism evidence="7 8">
    <name type="scientific">Collybiopsis confluens</name>
    <dbReference type="NCBI Taxonomy" id="2823264"/>
    <lineage>
        <taxon>Eukaryota</taxon>
        <taxon>Fungi</taxon>
        <taxon>Dikarya</taxon>
        <taxon>Basidiomycota</taxon>
        <taxon>Agaricomycotina</taxon>
        <taxon>Agaricomycetes</taxon>
        <taxon>Agaricomycetidae</taxon>
        <taxon>Agaricales</taxon>
        <taxon>Marasmiineae</taxon>
        <taxon>Omphalotaceae</taxon>
        <taxon>Collybiopsis</taxon>
    </lineage>
</organism>
<comment type="subcellular location">
    <subcellularLocation>
        <location evidence="1">Membrane</location>
        <topology evidence="1">Multi-pass membrane protein</topology>
    </subcellularLocation>
</comment>